<organism evidence="1">
    <name type="scientific">Arundo donax</name>
    <name type="common">Giant reed</name>
    <name type="synonym">Donax arundinaceus</name>
    <dbReference type="NCBI Taxonomy" id="35708"/>
    <lineage>
        <taxon>Eukaryota</taxon>
        <taxon>Viridiplantae</taxon>
        <taxon>Streptophyta</taxon>
        <taxon>Embryophyta</taxon>
        <taxon>Tracheophyta</taxon>
        <taxon>Spermatophyta</taxon>
        <taxon>Magnoliopsida</taxon>
        <taxon>Liliopsida</taxon>
        <taxon>Poales</taxon>
        <taxon>Poaceae</taxon>
        <taxon>PACMAD clade</taxon>
        <taxon>Arundinoideae</taxon>
        <taxon>Arundineae</taxon>
        <taxon>Arundo</taxon>
    </lineage>
</organism>
<reference evidence="1" key="1">
    <citation type="submission" date="2014-09" db="EMBL/GenBank/DDBJ databases">
        <authorList>
            <person name="Magalhaes I.L.F."/>
            <person name="Oliveira U."/>
            <person name="Santos F.R."/>
            <person name="Vidigal T.H.D.A."/>
            <person name="Brescovit A.D."/>
            <person name="Santos A.J."/>
        </authorList>
    </citation>
    <scope>NUCLEOTIDE SEQUENCE</scope>
    <source>
        <tissue evidence="1">Shoot tissue taken approximately 20 cm above the soil surface</tissue>
    </source>
</reference>
<dbReference type="EMBL" id="GBRH01160782">
    <property type="protein sequence ID" value="JAE37114.1"/>
    <property type="molecule type" value="Transcribed_RNA"/>
</dbReference>
<reference evidence="1" key="2">
    <citation type="journal article" date="2015" name="Data Brief">
        <title>Shoot transcriptome of the giant reed, Arundo donax.</title>
        <authorList>
            <person name="Barrero R.A."/>
            <person name="Guerrero F.D."/>
            <person name="Moolhuijzen P."/>
            <person name="Goolsby J.A."/>
            <person name="Tidwell J."/>
            <person name="Bellgard S.E."/>
            <person name="Bellgard M.I."/>
        </authorList>
    </citation>
    <scope>NUCLEOTIDE SEQUENCE</scope>
    <source>
        <tissue evidence="1">Shoot tissue taken approximately 20 cm above the soil surface</tissue>
    </source>
</reference>
<sequence>MLLERLPCGTFSIFLQSYTLQVHIINSYLEYLSVKLILLVLPVAQMYHLVVNVAFCHVILIARSLSLQASELDYVMFCLVNTC</sequence>
<dbReference type="AlphaFoldDB" id="A0A0A9HMS2"/>
<proteinExistence type="predicted"/>
<name>A0A0A9HMS2_ARUDO</name>
<accession>A0A0A9HMS2</accession>
<protein>
    <submittedName>
        <fullName evidence="1">Uncharacterized protein</fullName>
    </submittedName>
</protein>
<evidence type="ECO:0000313" key="1">
    <source>
        <dbReference type="EMBL" id="JAE37114.1"/>
    </source>
</evidence>